<evidence type="ECO:0000313" key="4">
    <source>
        <dbReference type="Proteomes" id="UP000765338"/>
    </source>
</evidence>
<evidence type="ECO:0000256" key="1">
    <source>
        <dbReference type="ARBA" id="ARBA00022801"/>
    </source>
</evidence>
<dbReference type="InterPro" id="IPR000868">
    <property type="entry name" value="Isochorismatase-like_dom"/>
</dbReference>
<dbReference type="GO" id="GO:0016787">
    <property type="term" value="F:hydrolase activity"/>
    <property type="evidence" value="ECO:0007669"/>
    <property type="project" value="UniProtKB-KW"/>
</dbReference>
<gene>
    <name evidence="3" type="ORF">CPA56_00010</name>
</gene>
<reference evidence="3 4" key="1">
    <citation type="submission" date="2017-10" db="EMBL/GenBank/DDBJ databases">
        <authorList>
            <person name="Jakob F."/>
        </authorList>
    </citation>
    <scope>NUCLEOTIDE SEQUENCE [LARGE SCALE GENOMIC DNA]</scope>
    <source>
        <strain evidence="3 4">TMW 2.1889</strain>
    </source>
</reference>
<proteinExistence type="predicted"/>
<dbReference type="Pfam" id="PF00857">
    <property type="entry name" value="Isochorismatase"/>
    <property type="match status" value="1"/>
</dbReference>
<feature type="domain" description="Isochorismatase-like" evidence="2">
    <location>
        <begin position="43"/>
        <end position="219"/>
    </location>
</feature>
<evidence type="ECO:0000259" key="2">
    <source>
        <dbReference type="Pfam" id="PF00857"/>
    </source>
</evidence>
<protein>
    <submittedName>
        <fullName evidence="3">Cysteine hydrolase</fullName>
    </submittedName>
</protein>
<dbReference type="InterPro" id="IPR036380">
    <property type="entry name" value="Isochorismatase-like_sf"/>
</dbReference>
<dbReference type="CDD" id="cd00431">
    <property type="entry name" value="cysteine_hydrolases"/>
    <property type="match status" value="1"/>
</dbReference>
<dbReference type="InterPro" id="IPR050272">
    <property type="entry name" value="Isochorismatase-like_hydrls"/>
</dbReference>
<dbReference type="Proteomes" id="UP000765338">
    <property type="component" value="Unassembled WGS sequence"/>
</dbReference>
<dbReference type="Gene3D" id="3.40.50.850">
    <property type="entry name" value="Isochorismatase-like"/>
    <property type="match status" value="1"/>
</dbReference>
<evidence type="ECO:0000313" key="3">
    <source>
        <dbReference type="EMBL" id="MBA5726381.1"/>
    </source>
</evidence>
<accession>A0ABR5ZPY1</accession>
<dbReference type="SUPFAM" id="SSF52499">
    <property type="entry name" value="Isochorismatase-like hydrolases"/>
    <property type="match status" value="1"/>
</dbReference>
<dbReference type="PANTHER" id="PTHR43540">
    <property type="entry name" value="PEROXYUREIDOACRYLATE/UREIDOACRYLATE AMIDOHYDROLASE-RELATED"/>
    <property type="match status" value="1"/>
</dbReference>
<organism evidence="3 4">
    <name type="scientific">Bombella mellum</name>
    <dbReference type="NCBI Taxonomy" id="2039288"/>
    <lineage>
        <taxon>Bacteria</taxon>
        <taxon>Pseudomonadati</taxon>
        <taxon>Pseudomonadota</taxon>
        <taxon>Alphaproteobacteria</taxon>
        <taxon>Acetobacterales</taxon>
        <taxon>Acetobacteraceae</taxon>
        <taxon>Bombella</taxon>
    </lineage>
</organism>
<dbReference type="EMBL" id="PDLY01000001">
    <property type="protein sequence ID" value="MBA5726381.1"/>
    <property type="molecule type" value="Genomic_DNA"/>
</dbReference>
<keyword evidence="1 3" id="KW-0378">Hydrolase</keyword>
<sequence length="228" mass="25582">MAWFLSFSFLRDRIQIRVRAFLGVMEPVREGHMVNIESGGARTAFIFMDFQNYILKNFLPPETAEQVVGRAGDVLVAARKAGCFIIHVAVCFRPGYPEISRRNRMFSWIRDSDMARPDSHDIAIDARLAPQPEEPVVQKRRIGAFGGTDLDMILRARGVERLFLSGVATSHVVLTTFNQAFDLDYDLTVIHDACADGDETAHAFLTETFFPKLGGVRSSRDVLATLED</sequence>
<keyword evidence="4" id="KW-1185">Reference proteome</keyword>
<dbReference type="PANTHER" id="PTHR43540:SF1">
    <property type="entry name" value="ISOCHORISMATASE HYDROLASE"/>
    <property type="match status" value="1"/>
</dbReference>
<name>A0ABR5ZPY1_9PROT</name>
<comment type="caution">
    <text evidence="3">The sequence shown here is derived from an EMBL/GenBank/DDBJ whole genome shotgun (WGS) entry which is preliminary data.</text>
</comment>